<dbReference type="EMBL" id="BAAAQM010000003">
    <property type="protein sequence ID" value="GAA1954631.1"/>
    <property type="molecule type" value="Genomic_DNA"/>
</dbReference>
<evidence type="ECO:0000313" key="2">
    <source>
        <dbReference type="Proteomes" id="UP001499854"/>
    </source>
</evidence>
<organism evidence="1 2">
    <name type="scientific">Catenulispora subtropica</name>
    <dbReference type="NCBI Taxonomy" id="450798"/>
    <lineage>
        <taxon>Bacteria</taxon>
        <taxon>Bacillati</taxon>
        <taxon>Actinomycetota</taxon>
        <taxon>Actinomycetes</taxon>
        <taxon>Catenulisporales</taxon>
        <taxon>Catenulisporaceae</taxon>
        <taxon>Catenulispora</taxon>
    </lineage>
</organism>
<comment type="caution">
    <text evidence="1">The sequence shown here is derived from an EMBL/GenBank/DDBJ whole genome shotgun (WGS) entry which is preliminary data.</text>
</comment>
<gene>
    <name evidence="1" type="ORF">GCM10009838_07680</name>
</gene>
<reference evidence="1 2" key="1">
    <citation type="journal article" date="2019" name="Int. J. Syst. Evol. Microbiol.">
        <title>The Global Catalogue of Microorganisms (GCM) 10K type strain sequencing project: providing services to taxonomists for standard genome sequencing and annotation.</title>
        <authorList>
            <consortium name="The Broad Institute Genomics Platform"/>
            <consortium name="The Broad Institute Genome Sequencing Center for Infectious Disease"/>
            <person name="Wu L."/>
            <person name="Ma J."/>
        </authorList>
    </citation>
    <scope>NUCLEOTIDE SEQUENCE [LARGE SCALE GENOMIC DNA]</scope>
    <source>
        <strain evidence="1 2">JCM 16013</strain>
    </source>
</reference>
<keyword evidence="2" id="KW-1185">Reference proteome</keyword>
<dbReference type="RefSeq" id="WP_344655501.1">
    <property type="nucleotide sequence ID" value="NZ_BAAAQM010000003.1"/>
</dbReference>
<accession>A0ABN2QLH9</accession>
<evidence type="ECO:0000313" key="1">
    <source>
        <dbReference type="EMBL" id="GAA1954631.1"/>
    </source>
</evidence>
<protein>
    <submittedName>
        <fullName evidence="1">Uncharacterized protein</fullName>
    </submittedName>
</protein>
<proteinExistence type="predicted"/>
<name>A0ABN2QLH9_9ACTN</name>
<dbReference type="Proteomes" id="UP001499854">
    <property type="component" value="Unassembled WGS sequence"/>
</dbReference>
<sequence length="128" mass="13824">MTETLLPTTTHNAVSITVPDAAMADAIETMIRFASLAPAMPKLGAWSLRRTGTGTWKVRAMSGFHGNEAADIDAIRQWATVLDGGTTQLSDEQGTEEFGYRELTAHGTLGGHTEVVIWDHIACHDTED</sequence>